<dbReference type="EMBL" id="BART01003150">
    <property type="protein sequence ID" value="GAG72519.1"/>
    <property type="molecule type" value="Genomic_DNA"/>
</dbReference>
<evidence type="ECO:0000313" key="1">
    <source>
        <dbReference type="EMBL" id="GAG72519.1"/>
    </source>
</evidence>
<protein>
    <submittedName>
        <fullName evidence="1">Uncharacterized protein</fullName>
    </submittedName>
</protein>
<feature type="non-terminal residue" evidence="1">
    <location>
        <position position="1"/>
    </location>
</feature>
<dbReference type="AlphaFoldDB" id="X0ZTA5"/>
<comment type="caution">
    <text evidence="1">The sequence shown here is derived from an EMBL/GenBank/DDBJ whole genome shotgun (WGS) entry which is preliminary data.</text>
</comment>
<proteinExistence type="predicted"/>
<sequence>KLDTESGKWKSVGSWSAVMAEYETNADARAIVFSWKTGIVLPEGISCNCIDDAIDRLKDNAWAEYNFESVFDHERSPP</sequence>
<accession>X0ZTA5</accession>
<gene>
    <name evidence="1" type="ORF">S01H4_08938</name>
</gene>
<name>X0ZTA5_9ZZZZ</name>
<reference evidence="1" key="1">
    <citation type="journal article" date="2014" name="Front. Microbiol.">
        <title>High frequency of phylogenetically diverse reductive dehalogenase-homologous genes in deep subseafloor sedimentary metagenomes.</title>
        <authorList>
            <person name="Kawai M."/>
            <person name="Futagami T."/>
            <person name="Toyoda A."/>
            <person name="Takaki Y."/>
            <person name="Nishi S."/>
            <person name="Hori S."/>
            <person name="Arai W."/>
            <person name="Tsubouchi T."/>
            <person name="Morono Y."/>
            <person name="Uchiyama I."/>
            <person name="Ito T."/>
            <person name="Fujiyama A."/>
            <person name="Inagaki F."/>
            <person name="Takami H."/>
        </authorList>
    </citation>
    <scope>NUCLEOTIDE SEQUENCE</scope>
    <source>
        <strain evidence="1">Expedition CK06-06</strain>
    </source>
</reference>
<organism evidence="1">
    <name type="scientific">marine sediment metagenome</name>
    <dbReference type="NCBI Taxonomy" id="412755"/>
    <lineage>
        <taxon>unclassified sequences</taxon>
        <taxon>metagenomes</taxon>
        <taxon>ecological metagenomes</taxon>
    </lineage>
</organism>